<protein>
    <submittedName>
        <fullName evidence="2">Uncharacterized protein</fullName>
    </submittedName>
</protein>
<dbReference type="PANTHER" id="PTHR35896">
    <property type="entry name" value="IG-LIKE DOMAIN-CONTAINING PROTEIN"/>
    <property type="match status" value="1"/>
</dbReference>
<keyword evidence="1" id="KW-0472">Membrane</keyword>
<evidence type="ECO:0000313" key="2">
    <source>
        <dbReference type="EMBL" id="PFH62853.1"/>
    </source>
</evidence>
<gene>
    <name evidence="2" type="ORF">XA68_11634</name>
</gene>
<dbReference type="AlphaFoldDB" id="A0A2A9PPP1"/>
<evidence type="ECO:0000256" key="1">
    <source>
        <dbReference type="SAM" id="Phobius"/>
    </source>
</evidence>
<dbReference type="EMBL" id="LAZP02000016">
    <property type="protein sequence ID" value="PFH62853.1"/>
    <property type="molecule type" value="Genomic_DNA"/>
</dbReference>
<organism evidence="2 3">
    <name type="scientific">Ophiocordyceps unilateralis</name>
    <name type="common">Zombie-ant fungus</name>
    <name type="synonym">Torrubia unilateralis</name>
    <dbReference type="NCBI Taxonomy" id="268505"/>
    <lineage>
        <taxon>Eukaryota</taxon>
        <taxon>Fungi</taxon>
        <taxon>Dikarya</taxon>
        <taxon>Ascomycota</taxon>
        <taxon>Pezizomycotina</taxon>
        <taxon>Sordariomycetes</taxon>
        <taxon>Hypocreomycetidae</taxon>
        <taxon>Hypocreales</taxon>
        <taxon>Ophiocordycipitaceae</taxon>
        <taxon>Ophiocordyceps</taxon>
    </lineage>
</organism>
<proteinExistence type="predicted"/>
<accession>A0A2A9PPP1</accession>
<keyword evidence="3" id="KW-1185">Reference proteome</keyword>
<sequence>MQESWCKPHGVDSNECHLGQPLLQFLQDKVITMIQLLLQPFSLLSSSQLSVMASSNVPFLTHDDDDDDDKAESDLELTEEELGATRKRRCHRRKWRRLHTTGHVIILLLASWGFVSLCLAIAQRITAQSWLFTFSAPDPYHPETLEPGRNTCHCGNTIKEALERGCVYDTMATAWLPPYCRDEELTAEFDRSGPGPGGQWSYFADKAGNVPLDRTEMARLGETKGSFWASRDWHIVHCLFYWQKFVRIRNTGVVMEERFDNLDHVKHCSRLIRNPVPDHFFLIEVPVRMNSSMDED</sequence>
<name>A0A2A9PPP1_OPHUN</name>
<comment type="caution">
    <text evidence="2">The sequence shown here is derived from an EMBL/GenBank/DDBJ whole genome shotgun (WGS) entry which is preliminary data.</text>
</comment>
<feature type="transmembrane region" description="Helical" evidence="1">
    <location>
        <begin position="98"/>
        <end position="122"/>
    </location>
</feature>
<dbReference type="STRING" id="268505.A0A2A9PPP1"/>
<dbReference type="InterPro" id="IPR053008">
    <property type="entry name" value="Phomopsin_biosynth_assoc"/>
</dbReference>
<dbReference type="Proteomes" id="UP000037136">
    <property type="component" value="Unassembled WGS sequence"/>
</dbReference>
<keyword evidence="1" id="KW-0812">Transmembrane</keyword>
<keyword evidence="1" id="KW-1133">Transmembrane helix</keyword>
<reference evidence="2 3" key="2">
    <citation type="journal article" date="2017" name="Sci. Rep.">
        <title>Ant-infecting Ophiocordyceps genomes reveal a high diversity of potential behavioral manipulation genes and a possible major role for enterotoxins.</title>
        <authorList>
            <person name="de Bekker C."/>
            <person name="Ohm R.A."/>
            <person name="Evans H.C."/>
            <person name="Brachmann A."/>
            <person name="Hughes D.P."/>
        </authorList>
    </citation>
    <scope>NUCLEOTIDE SEQUENCE [LARGE SCALE GENOMIC DNA]</scope>
    <source>
        <strain evidence="2 3">SC16a</strain>
    </source>
</reference>
<evidence type="ECO:0000313" key="3">
    <source>
        <dbReference type="Proteomes" id="UP000037136"/>
    </source>
</evidence>
<reference evidence="2 3" key="1">
    <citation type="journal article" date="2015" name="BMC Genomics">
        <title>Gene expression during zombie ant biting behavior reflects the complexity underlying fungal parasitic behavioral manipulation.</title>
        <authorList>
            <person name="de Bekker C."/>
            <person name="Ohm R.A."/>
            <person name="Loreto R.G."/>
            <person name="Sebastian A."/>
            <person name="Albert I."/>
            <person name="Merrow M."/>
            <person name="Brachmann A."/>
            <person name="Hughes D.P."/>
        </authorList>
    </citation>
    <scope>NUCLEOTIDE SEQUENCE [LARGE SCALE GENOMIC DNA]</scope>
    <source>
        <strain evidence="2 3">SC16a</strain>
    </source>
</reference>
<dbReference type="OrthoDB" id="3501153at2759"/>
<dbReference type="PANTHER" id="PTHR35896:SF3">
    <property type="entry name" value="MAJOR FACILITATOR SUPERFAMILY TRANSPORTER"/>
    <property type="match status" value="1"/>
</dbReference>